<accession>A0A8K1GT84</accession>
<dbReference type="EMBL" id="SWJQ01000036">
    <property type="protein sequence ID" value="TRZ24915.1"/>
    <property type="molecule type" value="Genomic_DNA"/>
</dbReference>
<sequence>MCQLGGSLAEKDLGILVDTTVNMSQQSAFATKANDVTGFPSNIIPSCIIPSNRVSKVILPLYSALERPHLECSVCFWLHERHGQTGESPTKGHKDDQRTGAFLRREKHWHMLPREVMEFPSLEIIKSCLYTVLGNWLLSVPG</sequence>
<evidence type="ECO:0000313" key="1">
    <source>
        <dbReference type="EMBL" id="TRZ24915.1"/>
    </source>
</evidence>
<dbReference type="Proteomes" id="UP000796761">
    <property type="component" value="Unassembled WGS sequence"/>
</dbReference>
<proteinExistence type="predicted"/>
<dbReference type="AlphaFoldDB" id="A0A8K1GT84"/>
<organism evidence="1 2">
    <name type="scientific">Zosterops borbonicus</name>
    <dbReference type="NCBI Taxonomy" id="364589"/>
    <lineage>
        <taxon>Eukaryota</taxon>
        <taxon>Metazoa</taxon>
        <taxon>Chordata</taxon>
        <taxon>Craniata</taxon>
        <taxon>Vertebrata</taxon>
        <taxon>Euteleostomi</taxon>
        <taxon>Archelosauria</taxon>
        <taxon>Archosauria</taxon>
        <taxon>Dinosauria</taxon>
        <taxon>Saurischia</taxon>
        <taxon>Theropoda</taxon>
        <taxon>Coelurosauria</taxon>
        <taxon>Aves</taxon>
        <taxon>Neognathae</taxon>
        <taxon>Neoaves</taxon>
        <taxon>Telluraves</taxon>
        <taxon>Australaves</taxon>
        <taxon>Passeriformes</taxon>
        <taxon>Sylvioidea</taxon>
        <taxon>Zosteropidae</taxon>
        <taxon>Zosterops</taxon>
    </lineage>
</organism>
<protein>
    <submittedName>
        <fullName evidence="1">Uncharacterized protein</fullName>
    </submittedName>
</protein>
<name>A0A8K1GT84_9PASS</name>
<gene>
    <name evidence="1" type="ORF">HGM15179_002136</name>
</gene>
<comment type="caution">
    <text evidence="1">The sequence shown here is derived from an EMBL/GenBank/DDBJ whole genome shotgun (WGS) entry which is preliminary data.</text>
</comment>
<keyword evidence="2" id="KW-1185">Reference proteome</keyword>
<reference evidence="1" key="1">
    <citation type="submission" date="2019-04" db="EMBL/GenBank/DDBJ databases">
        <title>Genome assembly of Zosterops borbonicus 15179.</title>
        <authorList>
            <person name="Leroy T."/>
            <person name="Anselmetti Y."/>
            <person name="Tilak M.-K."/>
            <person name="Nabholz B."/>
        </authorList>
    </citation>
    <scope>NUCLEOTIDE SEQUENCE</scope>
    <source>
        <strain evidence="1">HGM_15179</strain>
        <tissue evidence="1">Muscle</tissue>
    </source>
</reference>
<dbReference type="OrthoDB" id="426210at2759"/>
<evidence type="ECO:0000313" key="2">
    <source>
        <dbReference type="Proteomes" id="UP000796761"/>
    </source>
</evidence>